<name>A0A6J0B9Q5_NEOLC</name>
<proteinExistence type="predicted"/>
<feature type="chain" id="PRO_5044636863" evidence="1">
    <location>
        <begin position="28"/>
        <end position="143"/>
    </location>
</feature>
<dbReference type="Proteomes" id="UP000829291">
    <property type="component" value="Chromosome 4"/>
</dbReference>
<evidence type="ECO:0000313" key="4">
    <source>
        <dbReference type="RefSeq" id="XP_015511705.1"/>
    </source>
</evidence>
<dbReference type="Pfam" id="PF11105">
    <property type="entry name" value="CCAP"/>
    <property type="match status" value="1"/>
</dbReference>
<dbReference type="InterPro" id="IPR024276">
    <property type="entry name" value="CCAP"/>
</dbReference>
<dbReference type="GeneID" id="107218371"/>
<evidence type="ECO:0000313" key="2">
    <source>
        <dbReference type="Proteomes" id="UP000829291"/>
    </source>
</evidence>
<dbReference type="RefSeq" id="XP_015511705.1">
    <property type="nucleotide sequence ID" value="XM_015656219.1"/>
</dbReference>
<accession>A0A6J0B9Q5</accession>
<feature type="signal peptide" evidence="1">
    <location>
        <begin position="1"/>
        <end position="27"/>
    </location>
</feature>
<keyword evidence="1" id="KW-0732">Signal</keyword>
<evidence type="ECO:0000313" key="3">
    <source>
        <dbReference type="RefSeq" id="XP_015511704.1"/>
    </source>
</evidence>
<dbReference type="AlphaFoldDB" id="A0A6J0B9Q5"/>
<reference evidence="3 4" key="1">
    <citation type="submission" date="2025-04" db="UniProtKB">
        <authorList>
            <consortium name="RefSeq"/>
        </authorList>
    </citation>
    <scope>IDENTIFICATION</scope>
    <source>
        <tissue evidence="3 4">Whole body</tissue>
    </source>
</reference>
<evidence type="ECO:0000256" key="1">
    <source>
        <dbReference type="SAM" id="SignalP"/>
    </source>
</evidence>
<protein>
    <submittedName>
        <fullName evidence="3 4">Cardioactive peptide-like</fullName>
    </submittedName>
</protein>
<dbReference type="KEGG" id="nlo:107218371"/>
<dbReference type="OrthoDB" id="6134464at2759"/>
<gene>
    <name evidence="3 4" type="primary">LOC107218371</name>
</gene>
<dbReference type="RefSeq" id="XP_015511704.1">
    <property type="nucleotide sequence ID" value="XM_015656218.1"/>
</dbReference>
<sequence>MTNGAMKVSGFVSCAIVIIVFIAVVNSAVPQDRIDSQILDPFVVDAKAKRPFCNAFTGCGRKRSSPSAIQNLNPLGGEGMKLVRLPLPLYRALLHAASSQEMNNQIIDRQDQAAGDFNRLQEIPVQEFDIPAQKNQLRDQYES</sequence>
<organism evidence="2 4">
    <name type="scientific">Neodiprion lecontei</name>
    <name type="common">Redheaded pine sawfly</name>
    <dbReference type="NCBI Taxonomy" id="441921"/>
    <lineage>
        <taxon>Eukaryota</taxon>
        <taxon>Metazoa</taxon>
        <taxon>Ecdysozoa</taxon>
        <taxon>Arthropoda</taxon>
        <taxon>Hexapoda</taxon>
        <taxon>Insecta</taxon>
        <taxon>Pterygota</taxon>
        <taxon>Neoptera</taxon>
        <taxon>Endopterygota</taxon>
        <taxon>Hymenoptera</taxon>
        <taxon>Tenthredinoidea</taxon>
        <taxon>Diprionidae</taxon>
        <taxon>Diprioninae</taxon>
        <taxon>Neodiprion</taxon>
    </lineage>
</organism>
<keyword evidence="2" id="KW-1185">Reference proteome</keyword>